<dbReference type="Pfam" id="PF06224">
    <property type="entry name" value="AlkZ-like"/>
    <property type="match status" value="1"/>
</dbReference>
<dbReference type="HOGENOM" id="CLU_043035_2_0_0"/>
<accession>D1C3H7</accession>
<evidence type="ECO:0000313" key="1">
    <source>
        <dbReference type="EMBL" id="ACZ38794.1"/>
    </source>
</evidence>
<sequence length="412" mass="47304">MIELSREEARELAVAAQGLACTPTEPPTWEQAVDTVRRLGCIQIDTIHVVARSQYLVLWSRLGVYDPTWLDAMLDPHRAVFEYWGHAASIISIDLFPYFRRRMQWYKQRYLHEYDWSQQNAHVIDEVRRAIREHGPLGSTHFPAPEDGKRLDRWTWYGNKPTNLALEILWSAGELAVLRRVNFQRIYDLTERVLAEWHATDVPDPDEERRVLAHRAALAMGIVLPRWLNDYFRTRWGSRNHGGPTPAAILQSLAEDGKVVPVTVEGLGTGYVAAENLPLVDAIRAGQRSDHITLLSPFDNLIWDRVRTEALFDFEYRLECYTPAAKRVYGYFTLPILYHGRLIGRVDPKADRKERVLTLKSVHLEPDAPPVEELAETLRPALRSFAVFNGARAIRVESAPPGLAEAWTEDWE</sequence>
<reference evidence="1 2" key="2">
    <citation type="journal article" date="2010" name="Stand. Genomic Sci.">
        <title>Complete genome sequence of Desulfohalobium retbaense type strain (HR(100)).</title>
        <authorList>
            <person name="Spring S."/>
            <person name="Nolan M."/>
            <person name="Lapidus A."/>
            <person name="Glavina Del Rio T."/>
            <person name="Copeland A."/>
            <person name="Tice H."/>
            <person name="Cheng J.F."/>
            <person name="Lucas S."/>
            <person name="Land M."/>
            <person name="Chen F."/>
            <person name="Bruce D."/>
            <person name="Goodwin L."/>
            <person name="Pitluck S."/>
            <person name="Ivanova N."/>
            <person name="Mavromatis K."/>
            <person name="Mikhailova N."/>
            <person name="Pati A."/>
            <person name="Chen A."/>
            <person name="Palaniappan K."/>
            <person name="Hauser L."/>
            <person name="Chang Y.J."/>
            <person name="Jeffries C.D."/>
            <person name="Munk C."/>
            <person name="Kiss H."/>
            <person name="Chain P."/>
            <person name="Han C."/>
            <person name="Brettin T."/>
            <person name="Detter J.C."/>
            <person name="Schuler E."/>
            <person name="Goker M."/>
            <person name="Rohde M."/>
            <person name="Bristow J."/>
            <person name="Eisen J.A."/>
            <person name="Markowitz V."/>
            <person name="Hugenholtz P."/>
            <person name="Kyrpides N.C."/>
            <person name="Klenk H.P."/>
        </authorList>
    </citation>
    <scope>NUCLEOTIDE SEQUENCE [LARGE SCALE GENOMIC DNA]</scope>
    <source>
        <strain evidence="2">ATCC 49802 / DSM 20745 / S 6022</strain>
    </source>
</reference>
<dbReference type="OrthoDB" id="9787207at2"/>
<dbReference type="eggNOG" id="COG3214">
    <property type="taxonomic scope" value="Bacteria"/>
</dbReference>
<organism evidence="1 2">
    <name type="scientific">Sphaerobacter thermophilus (strain ATCC 49802 / DSM 20745 / KCCM 41009 / NCIMB 13125 / S 6022)</name>
    <dbReference type="NCBI Taxonomy" id="479434"/>
    <lineage>
        <taxon>Bacteria</taxon>
        <taxon>Pseudomonadati</taxon>
        <taxon>Thermomicrobiota</taxon>
        <taxon>Thermomicrobia</taxon>
        <taxon>Sphaerobacterales</taxon>
        <taxon>Sphaerobacterineae</taxon>
        <taxon>Sphaerobacteraceae</taxon>
        <taxon>Sphaerobacter</taxon>
    </lineage>
</organism>
<evidence type="ECO:0000313" key="2">
    <source>
        <dbReference type="Proteomes" id="UP000002027"/>
    </source>
</evidence>
<dbReference type="InterPro" id="IPR009351">
    <property type="entry name" value="AlkZ-like"/>
</dbReference>
<dbReference type="AlphaFoldDB" id="D1C3H7"/>
<dbReference type="EMBL" id="CP001823">
    <property type="protein sequence ID" value="ACZ38794.1"/>
    <property type="molecule type" value="Genomic_DNA"/>
</dbReference>
<dbReference type="PANTHER" id="PTHR30528:SF0">
    <property type="entry name" value="CYTOPLASMIC PROTEIN"/>
    <property type="match status" value="1"/>
</dbReference>
<keyword evidence="2" id="KW-1185">Reference proteome</keyword>
<dbReference type="InParanoid" id="D1C3H7"/>
<dbReference type="PANTHER" id="PTHR30528">
    <property type="entry name" value="CYTOPLASMIC PROTEIN"/>
    <property type="match status" value="1"/>
</dbReference>
<reference evidence="2" key="1">
    <citation type="submission" date="2009-11" db="EMBL/GenBank/DDBJ databases">
        <title>The complete chromosome 1 of Sphaerobacter thermophilus DSM 20745.</title>
        <authorList>
            <person name="Lucas S."/>
            <person name="Copeland A."/>
            <person name="Lapidus A."/>
            <person name="Glavina del Rio T."/>
            <person name="Dalin E."/>
            <person name="Tice H."/>
            <person name="Bruce D."/>
            <person name="Goodwin L."/>
            <person name="Pitluck S."/>
            <person name="Kyrpides N."/>
            <person name="Mavromatis K."/>
            <person name="Ivanova N."/>
            <person name="Mikhailova N."/>
            <person name="LaButti K.M."/>
            <person name="Clum A."/>
            <person name="Sun H.I."/>
            <person name="Brettin T."/>
            <person name="Detter J.C."/>
            <person name="Han C."/>
            <person name="Larimer F."/>
            <person name="Land M."/>
            <person name="Hauser L."/>
            <person name="Markowitz V."/>
            <person name="Cheng J.F."/>
            <person name="Hugenholtz P."/>
            <person name="Woyke T."/>
            <person name="Wu D."/>
            <person name="Steenblock K."/>
            <person name="Schneider S."/>
            <person name="Pukall R."/>
            <person name="Goeker M."/>
            <person name="Klenk H.P."/>
            <person name="Eisen J.A."/>
        </authorList>
    </citation>
    <scope>NUCLEOTIDE SEQUENCE [LARGE SCALE GENOMIC DNA]</scope>
    <source>
        <strain evidence="2">ATCC 49802 / DSM 20745 / S 6022</strain>
    </source>
</reference>
<proteinExistence type="predicted"/>
<dbReference type="Proteomes" id="UP000002027">
    <property type="component" value="Chromosome 1"/>
</dbReference>
<name>D1C3H7_SPHTD</name>
<dbReference type="STRING" id="479434.Sthe_1359"/>
<protein>
    <recommendedName>
        <fullName evidence="3">Cytoplasmic protein</fullName>
    </recommendedName>
</protein>
<dbReference type="RefSeq" id="WP_012871841.1">
    <property type="nucleotide sequence ID" value="NC_013523.1"/>
</dbReference>
<evidence type="ECO:0008006" key="3">
    <source>
        <dbReference type="Google" id="ProtNLM"/>
    </source>
</evidence>
<dbReference type="KEGG" id="sti:Sthe_1359"/>
<gene>
    <name evidence="1" type="ordered locus">Sthe_1359</name>
</gene>